<dbReference type="GO" id="GO:0000976">
    <property type="term" value="F:transcription cis-regulatory region binding"/>
    <property type="evidence" value="ECO:0007669"/>
    <property type="project" value="UniProtKB-ARBA"/>
</dbReference>
<keyword evidence="5" id="KW-0805">Transcription regulation</keyword>
<evidence type="ECO:0000256" key="11">
    <source>
        <dbReference type="SAM" id="MobiDB-lite"/>
    </source>
</evidence>
<dbReference type="AlphaFoldDB" id="A0A8T2X832"/>
<keyword evidence="3" id="KW-0812">Transmembrane</keyword>
<evidence type="ECO:0000256" key="2">
    <source>
        <dbReference type="ARBA" id="ARBA00004167"/>
    </source>
</evidence>
<evidence type="ECO:0000256" key="8">
    <source>
        <dbReference type="ARBA" id="ARBA00023159"/>
    </source>
</evidence>
<evidence type="ECO:0000256" key="5">
    <source>
        <dbReference type="ARBA" id="ARBA00023015"/>
    </source>
</evidence>
<evidence type="ECO:0000256" key="4">
    <source>
        <dbReference type="ARBA" id="ARBA00022989"/>
    </source>
</evidence>
<evidence type="ECO:0000256" key="7">
    <source>
        <dbReference type="ARBA" id="ARBA00023136"/>
    </source>
</evidence>
<evidence type="ECO:0000259" key="12">
    <source>
        <dbReference type="PROSITE" id="PS51005"/>
    </source>
</evidence>
<keyword evidence="8" id="KW-0010">Activator</keyword>
<evidence type="ECO:0000313" key="14">
    <source>
        <dbReference type="Proteomes" id="UP000807159"/>
    </source>
</evidence>
<feature type="domain" description="NAC" evidence="12">
    <location>
        <begin position="20"/>
        <end position="170"/>
    </location>
</feature>
<sequence length="341" mass="38236">MNYNFPSAMNSSPNPNPSIPEVGYRFHPTNEELVCNYLKPKILGDDVEDLSIMPVVHVCKHEPSELPDKSNIKSKDAVWYFFCPRDLKYLNSGRYNRRTKLGFWKPTGKNLKIRFMGTKKVIGTRKTLVFYTKSSPKPIRTGWIIHEYEYISGLSLSNQGGYVLCKLKKKPDVKTTKGEPNHHLVSISDFEAAPNCSIEGECGPSMEMPSRFINHPTHGYGDSSLLDLDFDNPNLDISAPDEGERNSLTVLPSGLENGNPWEKTEEGCLRPSVVSPENSPPDAWLPDLSQLIPHLWAELKALIPEQEINLENSLHSPFQPAASVSTEEIPFHMGFDAPVST</sequence>
<dbReference type="GO" id="GO:0006355">
    <property type="term" value="P:regulation of DNA-templated transcription"/>
    <property type="evidence" value="ECO:0007669"/>
    <property type="project" value="InterPro"/>
</dbReference>
<dbReference type="GO" id="GO:0005634">
    <property type="term" value="C:nucleus"/>
    <property type="evidence" value="ECO:0007669"/>
    <property type="project" value="UniProtKB-SubCell"/>
</dbReference>
<keyword evidence="6" id="KW-0238">DNA-binding</keyword>
<dbReference type="InterPro" id="IPR036093">
    <property type="entry name" value="NAC_dom_sf"/>
</dbReference>
<comment type="subcellular location">
    <subcellularLocation>
        <location evidence="2">Membrane</location>
        <topology evidence="2">Single-pass membrane protein</topology>
    </subcellularLocation>
    <subcellularLocation>
        <location evidence="1">Nucleus</location>
    </subcellularLocation>
</comment>
<reference evidence="13" key="1">
    <citation type="journal article" date="2021" name="J. Hered.">
        <title>Genome Assembly of Salicaceae Populus deltoides (Eastern Cottonwood) I-69 Based on Nanopore Sequencing and Hi-C Technologies.</title>
        <authorList>
            <person name="Bai S."/>
            <person name="Wu H."/>
            <person name="Zhang J."/>
            <person name="Pan Z."/>
            <person name="Zhao W."/>
            <person name="Li Z."/>
            <person name="Tong C."/>
        </authorList>
    </citation>
    <scope>NUCLEOTIDE SEQUENCE</scope>
    <source>
        <tissue evidence="13">Leaf</tissue>
    </source>
</reference>
<accession>A0A8T2X832</accession>
<evidence type="ECO:0000256" key="10">
    <source>
        <dbReference type="ARBA" id="ARBA00023242"/>
    </source>
</evidence>
<dbReference type="Gene3D" id="2.170.150.80">
    <property type="entry name" value="NAC domain"/>
    <property type="match status" value="1"/>
</dbReference>
<gene>
    <name evidence="13" type="ORF">H0E87_024522</name>
</gene>
<organism evidence="13 14">
    <name type="scientific">Populus deltoides</name>
    <name type="common">Eastern poplar</name>
    <name type="synonym">Eastern cottonwood</name>
    <dbReference type="NCBI Taxonomy" id="3696"/>
    <lineage>
        <taxon>Eukaryota</taxon>
        <taxon>Viridiplantae</taxon>
        <taxon>Streptophyta</taxon>
        <taxon>Embryophyta</taxon>
        <taxon>Tracheophyta</taxon>
        <taxon>Spermatophyta</taxon>
        <taxon>Magnoliopsida</taxon>
        <taxon>eudicotyledons</taxon>
        <taxon>Gunneridae</taxon>
        <taxon>Pentapetalae</taxon>
        <taxon>rosids</taxon>
        <taxon>fabids</taxon>
        <taxon>Malpighiales</taxon>
        <taxon>Salicaceae</taxon>
        <taxon>Saliceae</taxon>
        <taxon>Populus</taxon>
    </lineage>
</organism>
<dbReference type="Pfam" id="PF02365">
    <property type="entry name" value="NAM"/>
    <property type="match status" value="1"/>
</dbReference>
<dbReference type="PANTHER" id="PTHR31744">
    <property type="entry name" value="PROTEIN CUP-SHAPED COTYLEDON 2-RELATED"/>
    <property type="match status" value="1"/>
</dbReference>
<name>A0A8T2X832_POPDE</name>
<dbReference type="GO" id="GO:0016020">
    <property type="term" value="C:membrane"/>
    <property type="evidence" value="ECO:0007669"/>
    <property type="project" value="UniProtKB-SubCell"/>
</dbReference>
<dbReference type="InterPro" id="IPR003441">
    <property type="entry name" value="NAC-dom"/>
</dbReference>
<feature type="region of interest" description="Disordered" evidence="11">
    <location>
        <begin position="1"/>
        <end position="20"/>
    </location>
</feature>
<keyword evidence="10" id="KW-0539">Nucleus</keyword>
<evidence type="ECO:0000313" key="13">
    <source>
        <dbReference type="EMBL" id="KAH8488922.1"/>
    </source>
</evidence>
<evidence type="ECO:0000256" key="6">
    <source>
        <dbReference type="ARBA" id="ARBA00023125"/>
    </source>
</evidence>
<feature type="compositionally biased region" description="Low complexity" evidence="11">
    <location>
        <begin position="1"/>
        <end position="13"/>
    </location>
</feature>
<keyword evidence="9" id="KW-0804">Transcription</keyword>
<proteinExistence type="predicted"/>
<dbReference type="PANTHER" id="PTHR31744:SF216">
    <property type="entry name" value="NAC TRANSCRIPTION FACTOR"/>
    <property type="match status" value="1"/>
</dbReference>
<comment type="caution">
    <text evidence="13">The sequence shown here is derived from an EMBL/GenBank/DDBJ whole genome shotgun (WGS) entry which is preliminary data.</text>
</comment>
<keyword evidence="4" id="KW-1133">Transmembrane helix</keyword>
<evidence type="ECO:0000256" key="1">
    <source>
        <dbReference type="ARBA" id="ARBA00004123"/>
    </source>
</evidence>
<dbReference type="Proteomes" id="UP000807159">
    <property type="component" value="Chromosome 14"/>
</dbReference>
<dbReference type="EMBL" id="JACEGQ020000014">
    <property type="protein sequence ID" value="KAH8488922.1"/>
    <property type="molecule type" value="Genomic_DNA"/>
</dbReference>
<protein>
    <recommendedName>
        <fullName evidence="12">NAC domain-containing protein</fullName>
    </recommendedName>
</protein>
<dbReference type="SUPFAM" id="SSF101941">
    <property type="entry name" value="NAC domain"/>
    <property type="match status" value="1"/>
</dbReference>
<evidence type="ECO:0000256" key="3">
    <source>
        <dbReference type="ARBA" id="ARBA00022692"/>
    </source>
</evidence>
<evidence type="ECO:0000256" key="9">
    <source>
        <dbReference type="ARBA" id="ARBA00023163"/>
    </source>
</evidence>
<keyword evidence="14" id="KW-1185">Reference proteome</keyword>
<keyword evidence="7" id="KW-0472">Membrane</keyword>
<dbReference type="PROSITE" id="PS51005">
    <property type="entry name" value="NAC"/>
    <property type="match status" value="1"/>
</dbReference>